<dbReference type="Proteomes" id="UP000527355">
    <property type="component" value="Unassembled WGS sequence"/>
</dbReference>
<evidence type="ECO:0000313" key="2">
    <source>
        <dbReference type="EMBL" id="KAF6360680.1"/>
    </source>
</evidence>
<keyword evidence="3" id="KW-1185">Reference proteome</keyword>
<name>A0A7J7YGQ7_MYOMY</name>
<feature type="region of interest" description="Disordered" evidence="1">
    <location>
        <begin position="26"/>
        <end position="55"/>
    </location>
</feature>
<sequence length="55" mass="5747">MQSLVPGFPDLVQHISTAMSLWVNSGPSPLAGTSSSPMSLVQPVWPEPGAQLLTT</sequence>
<organism evidence="2 3">
    <name type="scientific">Myotis myotis</name>
    <name type="common">Greater mouse-eared bat</name>
    <name type="synonym">Vespertilio myotis</name>
    <dbReference type="NCBI Taxonomy" id="51298"/>
    <lineage>
        <taxon>Eukaryota</taxon>
        <taxon>Metazoa</taxon>
        <taxon>Chordata</taxon>
        <taxon>Craniata</taxon>
        <taxon>Vertebrata</taxon>
        <taxon>Euteleostomi</taxon>
        <taxon>Mammalia</taxon>
        <taxon>Eutheria</taxon>
        <taxon>Laurasiatheria</taxon>
        <taxon>Chiroptera</taxon>
        <taxon>Yangochiroptera</taxon>
        <taxon>Vespertilionidae</taxon>
        <taxon>Myotis</taxon>
    </lineage>
</organism>
<evidence type="ECO:0000313" key="3">
    <source>
        <dbReference type="Proteomes" id="UP000527355"/>
    </source>
</evidence>
<protein>
    <submittedName>
        <fullName evidence="2">Solute carrier family 7 member 3</fullName>
    </submittedName>
</protein>
<feature type="compositionally biased region" description="Polar residues" evidence="1">
    <location>
        <begin position="26"/>
        <end position="39"/>
    </location>
</feature>
<evidence type="ECO:0000256" key="1">
    <source>
        <dbReference type="SAM" id="MobiDB-lite"/>
    </source>
</evidence>
<accession>A0A7J7YGQ7</accession>
<gene>
    <name evidence="2" type="ORF">mMyoMyo1_017868</name>
</gene>
<dbReference type="EMBL" id="JABWUV010000004">
    <property type="protein sequence ID" value="KAF6360680.1"/>
    <property type="molecule type" value="Genomic_DNA"/>
</dbReference>
<dbReference type="AlphaFoldDB" id="A0A7J7YGQ7"/>
<proteinExistence type="predicted"/>
<reference evidence="2 3" key="1">
    <citation type="journal article" date="2020" name="Nature">
        <title>Six reference-quality genomes reveal evolution of bat adaptations.</title>
        <authorList>
            <person name="Jebb D."/>
            <person name="Huang Z."/>
            <person name="Pippel M."/>
            <person name="Hughes G.M."/>
            <person name="Lavrichenko K."/>
            <person name="Devanna P."/>
            <person name="Winkler S."/>
            <person name="Jermiin L.S."/>
            <person name="Skirmuntt E.C."/>
            <person name="Katzourakis A."/>
            <person name="Burkitt-Gray L."/>
            <person name="Ray D.A."/>
            <person name="Sullivan K.A.M."/>
            <person name="Roscito J.G."/>
            <person name="Kirilenko B.M."/>
            <person name="Davalos L.M."/>
            <person name="Corthals A.P."/>
            <person name="Power M.L."/>
            <person name="Jones G."/>
            <person name="Ransome R.D."/>
            <person name="Dechmann D.K.N."/>
            <person name="Locatelli A.G."/>
            <person name="Puechmaille S.J."/>
            <person name="Fedrigo O."/>
            <person name="Jarvis E.D."/>
            <person name="Hiller M."/>
            <person name="Vernes S.C."/>
            <person name="Myers E.W."/>
            <person name="Teeling E.C."/>
        </authorList>
    </citation>
    <scope>NUCLEOTIDE SEQUENCE [LARGE SCALE GENOMIC DNA]</scope>
    <source>
        <strain evidence="2">MMyoMyo1</strain>
        <tissue evidence="2">Flight muscle</tissue>
    </source>
</reference>
<comment type="caution">
    <text evidence="2">The sequence shown here is derived from an EMBL/GenBank/DDBJ whole genome shotgun (WGS) entry which is preliminary data.</text>
</comment>